<feature type="region of interest" description="Disordered" evidence="1">
    <location>
        <begin position="1"/>
        <end position="26"/>
    </location>
</feature>
<proteinExistence type="predicted"/>
<evidence type="ECO:0000313" key="2">
    <source>
        <dbReference type="EMBL" id="KAJ8867407.1"/>
    </source>
</evidence>
<feature type="region of interest" description="Disordered" evidence="1">
    <location>
        <begin position="107"/>
        <end position="127"/>
    </location>
</feature>
<feature type="compositionally biased region" description="Basic and acidic residues" evidence="1">
    <location>
        <begin position="1"/>
        <end position="17"/>
    </location>
</feature>
<keyword evidence="3" id="KW-1185">Reference proteome</keyword>
<dbReference type="EMBL" id="JARBHB010000015">
    <property type="protein sequence ID" value="KAJ8867407.1"/>
    <property type="molecule type" value="Genomic_DNA"/>
</dbReference>
<dbReference type="Proteomes" id="UP001159363">
    <property type="component" value="Chromosome 14"/>
</dbReference>
<comment type="caution">
    <text evidence="2">The sequence shown here is derived from an EMBL/GenBank/DDBJ whole genome shotgun (WGS) entry which is preliminary data.</text>
</comment>
<protein>
    <submittedName>
        <fullName evidence="2">Uncharacterized protein</fullName>
    </submittedName>
</protein>
<organism evidence="2 3">
    <name type="scientific">Dryococelus australis</name>
    <dbReference type="NCBI Taxonomy" id="614101"/>
    <lineage>
        <taxon>Eukaryota</taxon>
        <taxon>Metazoa</taxon>
        <taxon>Ecdysozoa</taxon>
        <taxon>Arthropoda</taxon>
        <taxon>Hexapoda</taxon>
        <taxon>Insecta</taxon>
        <taxon>Pterygota</taxon>
        <taxon>Neoptera</taxon>
        <taxon>Polyneoptera</taxon>
        <taxon>Phasmatodea</taxon>
        <taxon>Verophasmatodea</taxon>
        <taxon>Anareolatae</taxon>
        <taxon>Phasmatidae</taxon>
        <taxon>Eurycanthinae</taxon>
        <taxon>Dryococelus</taxon>
    </lineage>
</organism>
<reference evidence="2 3" key="1">
    <citation type="submission" date="2023-02" db="EMBL/GenBank/DDBJ databases">
        <title>LHISI_Scaffold_Assembly.</title>
        <authorList>
            <person name="Stuart O.P."/>
            <person name="Cleave R."/>
            <person name="Magrath M.J.L."/>
            <person name="Mikheyev A.S."/>
        </authorList>
    </citation>
    <scope>NUCLEOTIDE SEQUENCE [LARGE SCALE GENOMIC DNA]</scope>
    <source>
        <strain evidence="2">Daus_M_001</strain>
        <tissue evidence="2">Leg muscle</tissue>
    </source>
</reference>
<evidence type="ECO:0000256" key="1">
    <source>
        <dbReference type="SAM" id="MobiDB-lite"/>
    </source>
</evidence>
<evidence type="ECO:0000313" key="3">
    <source>
        <dbReference type="Proteomes" id="UP001159363"/>
    </source>
</evidence>
<gene>
    <name evidence="2" type="ORF">PR048_031208</name>
</gene>
<sequence length="267" mass="29318">MQQRRNERVRETEDPRENPPSSGIVRHDSHLQMVRLLASHLVEPGSIPGFSHMGIESGDAAGRRVFSEISRFPRPCVPALLHTHLSSPSSAIKTSISFPHDGVKTALNDNPGWSRASAGRGDGREGIGDRVKRAASAIVRTSLPIHPLEPAAPGDMSRPIRPGSSWRVAEGGQSVPATCAQTSAHLSSTHSPCSNWQTLFTIKSLRAECGNWDIGEEDGRRREIMRQRRTRCSWCEWTRGRETGRVKPTVRGGSRRTLEHCGLGDMG</sequence>
<accession>A0ABQ9G5R5</accession>
<name>A0ABQ9G5R5_9NEOP</name>